<dbReference type="InterPro" id="IPR002577">
    <property type="entry name" value="HTH_HxlR"/>
</dbReference>
<dbReference type="EMBL" id="JBHSWU010000004">
    <property type="protein sequence ID" value="MFC6723089.1"/>
    <property type="molecule type" value="Genomic_DNA"/>
</dbReference>
<dbReference type="Gene3D" id="1.10.10.10">
    <property type="entry name" value="Winged helix-like DNA-binding domain superfamily/Winged helix DNA-binding domain"/>
    <property type="match status" value="1"/>
</dbReference>
<protein>
    <submittedName>
        <fullName evidence="2">Winged helix-turn-helix transcriptional regulator</fullName>
    </submittedName>
</protein>
<dbReference type="Pfam" id="PF01638">
    <property type="entry name" value="HxlR"/>
    <property type="match status" value="1"/>
</dbReference>
<proteinExistence type="predicted"/>
<dbReference type="SUPFAM" id="SSF46785">
    <property type="entry name" value="Winged helix' DNA-binding domain"/>
    <property type="match status" value="1"/>
</dbReference>
<evidence type="ECO:0000259" key="1">
    <source>
        <dbReference type="Pfam" id="PF01638"/>
    </source>
</evidence>
<accession>A0ABD5RUK1</accession>
<organism evidence="2 3">
    <name type="scientific">Halobium palmae</name>
    <dbReference type="NCBI Taxonomy" id="1776492"/>
    <lineage>
        <taxon>Archaea</taxon>
        <taxon>Methanobacteriati</taxon>
        <taxon>Methanobacteriota</taxon>
        <taxon>Stenosarchaea group</taxon>
        <taxon>Halobacteria</taxon>
        <taxon>Halobacteriales</taxon>
        <taxon>Haloferacaceae</taxon>
        <taxon>Halobium</taxon>
    </lineage>
</organism>
<dbReference type="AlphaFoldDB" id="A0ABD5RUK1"/>
<feature type="domain" description="HTH hxlR-type" evidence="1">
    <location>
        <begin position="21"/>
        <end position="92"/>
    </location>
</feature>
<dbReference type="InterPro" id="IPR036388">
    <property type="entry name" value="WH-like_DNA-bd_sf"/>
</dbReference>
<evidence type="ECO:0000313" key="2">
    <source>
        <dbReference type="EMBL" id="MFC6723089.1"/>
    </source>
</evidence>
<name>A0ABD5RUK1_9EURY</name>
<keyword evidence="3" id="KW-1185">Reference proteome</keyword>
<evidence type="ECO:0000313" key="3">
    <source>
        <dbReference type="Proteomes" id="UP001596328"/>
    </source>
</evidence>
<dbReference type="Proteomes" id="UP001596328">
    <property type="component" value="Unassembled WGS sequence"/>
</dbReference>
<comment type="caution">
    <text evidence="2">The sequence shown here is derived from an EMBL/GenBank/DDBJ whole genome shotgun (WGS) entry which is preliminary data.</text>
</comment>
<reference evidence="2 3" key="1">
    <citation type="journal article" date="2019" name="Int. J. Syst. Evol. Microbiol.">
        <title>The Global Catalogue of Microorganisms (GCM) 10K type strain sequencing project: providing services to taxonomists for standard genome sequencing and annotation.</title>
        <authorList>
            <consortium name="The Broad Institute Genomics Platform"/>
            <consortium name="The Broad Institute Genome Sequencing Center for Infectious Disease"/>
            <person name="Wu L."/>
            <person name="Ma J."/>
        </authorList>
    </citation>
    <scope>NUCLEOTIDE SEQUENCE [LARGE SCALE GENOMIC DNA]</scope>
    <source>
        <strain evidence="2 3">NBRC 111368</strain>
    </source>
</reference>
<gene>
    <name evidence="2" type="ORF">ACFQE1_01515</name>
</gene>
<dbReference type="InterPro" id="IPR036390">
    <property type="entry name" value="WH_DNA-bd_sf"/>
</dbReference>
<sequence length="139" mass="15717">MIQKENLEEEIRDYPSGKGAIELLCEIGRDGSRYTDLLGELDITSDTLTERLNEAQAALLVEVRAGGHGPGKTVNEYNLRPRGEKVRLHLMNTGTYSSYELYRETRKKFEEDREGAREWMVENSDVLAEGGSPPTEEPE</sequence>